<gene>
    <name evidence="2" type="ORF">C5689_02830</name>
    <name evidence="3" type="ORF">FM996_08125</name>
</gene>
<keyword evidence="1" id="KW-0732">Signal</keyword>
<dbReference type="SUPFAM" id="SSF81585">
    <property type="entry name" value="PsbU/PolX domain-like"/>
    <property type="match status" value="1"/>
</dbReference>
<reference evidence="3 5" key="3">
    <citation type="submission" date="2019-07" db="EMBL/GenBank/DDBJ databases">
        <title>Ln-dependent methylotrophs.</title>
        <authorList>
            <person name="Tani A."/>
        </authorList>
    </citation>
    <scope>NUCLEOTIDE SEQUENCE [LARGE SCALE GENOMIC DNA]</scope>
    <source>
        <strain evidence="3 5">SM89A</strain>
    </source>
</reference>
<dbReference type="AlphaFoldDB" id="A0A2U1SV36"/>
<dbReference type="Proteomes" id="UP000245137">
    <property type="component" value="Unassembled WGS sequence"/>
</dbReference>
<feature type="chain" id="PRO_5036052196" evidence="1">
    <location>
        <begin position="20"/>
        <end position="114"/>
    </location>
</feature>
<evidence type="ECO:0000313" key="4">
    <source>
        <dbReference type="Proteomes" id="UP000245137"/>
    </source>
</evidence>
<dbReference type="RefSeq" id="WP_108915832.1">
    <property type="nucleotide sequence ID" value="NZ_BGJY01000001.1"/>
</dbReference>
<keyword evidence="4" id="KW-1185">Reference proteome</keyword>
<feature type="signal peptide" evidence="1">
    <location>
        <begin position="1"/>
        <end position="19"/>
    </location>
</feature>
<comment type="caution">
    <text evidence="2">The sequence shown here is derived from an EMBL/GenBank/DDBJ whole genome shotgun (WGS) entry which is preliminary data.</text>
</comment>
<evidence type="ECO:0000256" key="1">
    <source>
        <dbReference type="SAM" id="SignalP"/>
    </source>
</evidence>
<proteinExistence type="predicted"/>
<dbReference type="Pfam" id="PF12836">
    <property type="entry name" value="HHH_3"/>
    <property type="match status" value="1"/>
</dbReference>
<dbReference type="EMBL" id="PUIV01000002">
    <property type="protein sequence ID" value="PWB95468.1"/>
    <property type="molecule type" value="Genomic_DNA"/>
</dbReference>
<name>A0A2U1SV36_METSR</name>
<sequence length="114" mass="11642">MKTNAILAIALFASAPAFAQTATAPAAKAPAGPASTVAAPVKQVVAVSAPLDINAATVEQLSAVKGLTHTLAEAIVKGRPYKSTDELVKNRILTDALFAQVKDGLTVKDAPKHN</sequence>
<evidence type="ECO:0000313" key="5">
    <source>
        <dbReference type="Proteomes" id="UP000316781"/>
    </source>
</evidence>
<dbReference type="EMBL" id="VJMF01000032">
    <property type="protein sequence ID" value="TRL35269.1"/>
    <property type="molecule type" value="Genomic_DNA"/>
</dbReference>
<organism evidence="2 4">
    <name type="scientific">Methylosinus sporium</name>
    <dbReference type="NCBI Taxonomy" id="428"/>
    <lineage>
        <taxon>Bacteria</taxon>
        <taxon>Pseudomonadati</taxon>
        <taxon>Pseudomonadota</taxon>
        <taxon>Alphaproteobacteria</taxon>
        <taxon>Hyphomicrobiales</taxon>
        <taxon>Methylocystaceae</taxon>
        <taxon>Methylosinus</taxon>
    </lineage>
</organism>
<evidence type="ECO:0000313" key="3">
    <source>
        <dbReference type="EMBL" id="TRL35269.1"/>
    </source>
</evidence>
<dbReference type="Gene3D" id="1.10.150.320">
    <property type="entry name" value="Photosystem II 12 kDa extrinsic protein"/>
    <property type="match status" value="1"/>
</dbReference>
<protein>
    <submittedName>
        <fullName evidence="3">Helix-hairpin-helix domain-containing protein</fullName>
    </submittedName>
</protein>
<accession>A0A2U1SV36</accession>
<reference evidence="2 4" key="1">
    <citation type="journal article" date="2018" name="Appl. Microbiol. Biotechnol.">
        <title>Co-cultivation of the strictly anaerobic methanogen Methanosarcina barkeri with aerobic methanotrophs in an oxygen-limited membrane bioreactor.</title>
        <authorList>
            <person name="In 't Zandt M.H."/>
            <person name="van den Bosch T.J.M."/>
            <person name="Rijkers R."/>
            <person name="van Kessel M.A.H.J."/>
            <person name="Jetten M.S.M."/>
            <person name="Welte C.U."/>
        </authorList>
    </citation>
    <scope>NUCLEOTIDE SEQUENCE [LARGE SCALE GENOMIC DNA]</scope>
    <source>
        <strain evidence="2 4">DSM 17706</strain>
    </source>
</reference>
<evidence type="ECO:0000313" key="2">
    <source>
        <dbReference type="EMBL" id="PWB95468.1"/>
    </source>
</evidence>
<dbReference type="Proteomes" id="UP000316781">
    <property type="component" value="Unassembled WGS sequence"/>
</dbReference>
<dbReference type="OrthoDB" id="9787778at2"/>
<reference evidence="2" key="2">
    <citation type="submission" date="2018-02" db="EMBL/GenBank/DDBJ databases">
        <authorList>
            <person name="Cohen D.B."/>
            <person name="Kent A.D."/>
        </authorList>
    </citation>
    <scope>NUCLEOTIDE SEQUENCE</scope>
    <source>
        <strain evidence="2">DSM 17706</strain>
    </source>
</reference>